<proteinExistence type="inferred from homology"/>
<evidence type="ECO:0000256" key="3">
    <source>
        <dbReference type="RuleBase" id="RU003968"/>
    </source>
</evidence>
<evidence type="ECO:0000313" key="7">
    <source>
        <dbReference type="Proteomes" id="UP000443090"/>
    </source>
</evidence>
<comment type="caution">
    <text evidence="6">The sequence shown here is derived from an EMBL/GenBank/DDBJ whole genome shotgun (WGS) entry which is preliminary data.</text>
</comment>
<evidence type="ECO:0000313" key="6">
    <source>
        <dbReference type="EMBL" id="TVY40904.1"/>
    </source>
</evidence>
<evidence type="ECO:0000259" key="4">
    <source>
        <dbReference type="PROSITE" id="PS00623"/>
    </source>
</evidence>
<dbReference type="AlphaFoldDB" id="A0A8H8RSC9"/>
<dbReference type="PROSITE" id="PS00624">
    <property type="entry name" value="GMC_OXRED_2"/>
    <property type="match status" value="1"/>
</dbReference>
<comment type="cofactor">
    <cofactor evidence="2">
        <name>FAD</name>
        <dbReference type="ChEBI" id="CHEBI:57692"/>
    </cofactor>
</comment>
<feature type="domain" description="Glucose-methanol-choline oxidoreductase N-terminal" evidence="5">
    <location>
        <begin position="273"/>
        <end position="287"/>
    </location>
</feature>
<feature type="binding site" evidence="2">
    <location>
        <begin position="91"/>
        <end position="94"/>
    </location>
    <ligand>
        <name>FAD</name>
        <dbReference type="ChEBI" id="CHEBI:57692"/>
    </ligand>
</feature>
<evidence type="ECO:0000256" key="2">
    <source>
        <dbReference type="PIRSR" id="PIRSR000137-2"/>
    </source>
</evidence>
<keyword evidence="7" id="KW-1185">Reference proteome</keyword>
<evidence type="ECO:0000259" key="5">
    <source>
        <dbReference type="PROSITE" id="PS00624"/>
    </source>
</evidence>
<dbReference type="InterPro" id="IPR000172">
    <property type="entry name" value="GMC_OxRdtase_N"/>
</dbReference>
<dbReference type="Pfam" id="PF05199">
    <property type="entry name" value="GMC_oxred_C"/>
    <property type="match status" value="1"/>
</dbReference>
<dbReference type="EMBL" id="QGMI01000425">
    <property type="protein sequence ID" value="TVY40904.1"/>
    <property type="molecule type" value="Genomic_DNA"/>
</dbReference>
<gene>
    <name evidence="6" type="primary">citC_1</name>
    <name evidence="6" type="ORF">LOCC1_G008147</name>
</gene>
<name>A0A8H8RSC9_9HELO</name>
<dbReference type="PANTHER" id="PTHR11552">
    <property type="entry name" value="GLUCOSE-METHANOL-CHOLINE GMC OXIDOREDUCTASE"/>
    <property type="match status" value="1"/>
</dbReference>
<dbReference type="InterPro" id="IPR007867">
    <property type="entry name" value="GMC_OxRtase_C"/>
</dbReference>
<accession>A0A8H8RSC9</accession>
<dbReference type="Gene3D" id="3.30.560.10">
    <property type="entry name" value="Glucose Oxidase, domain 3"/>
    <property type="match status" value="1"/>
</dbReference>
<feature type="binding site" evidence="2">
    <location>
        <begin position="535"/>
        <end position="536"/>
    </location>
    <ligand>
        <name>FAD</name>
        <dbReference type="ChEBI" id="CHEBI:57692"/>
    </ligand>
</feature>
<organism evidence="6 7">
    <name type="scientific">Lachnellula occidentalis</name>
    <dbReference type="NCBI Taxonomy" id="215460"/>
    <lineage>
        <taxon>Eukaryota</taxon>
        <taxon>Fungi</taxon>
        <taxon>Dikarya</taxon>
        <taxon>Ascomycota</taxon>
        <taxon>Pezizomycotina</taxon>
        <taxon>Leotiomycetes</taxon>
        <taxon>Helotiales</taxon>
        <taxon>Lachnaceae</taxon>
        <taxon>Lachnellula</taxon>
    </lineage>
</organism>
<evidence type="ECO:0000256" key="1">
    <source>
        <dbReference type="ARBA" id="ARBA00010790"/>
    </source>
</evidence>
<feature type="binding site" evidence="2">
    <location>
        <begin position="13"/>
        <end position="14"/>
    </location>
    <ligand>
        <name>FAD</name>
        <dbReference type="ChEBI" id="CHEBI:57692"/>
    </ligand>
</feature>
<dbReference type="PROSITE" id="PS00623">
    <property type="entry name" value="GMC_OXRED_1"/>
    <property type="match status" value="1"/>
</dbReference>
<keyword evidence="3" id="KW-0285">Flavoprotein</keyword>
<protein>
    <submittedName>
        <fullName evidence="6">Dehydrogenase</fullName>
    </submittedName>
</protein>
<comment type="similarity">
    <text evidence="1 3">Belongs to the GMC oxidoreductase family.</text>
</comment>
<dbReference type="InterPro" id="IPR036188">
    <property type="entry name" value="FAD/NAD-bd_sf"/>
</dbReference>
<sequence>MAIFDFIIIGGGTSGLVVANRLSENPETKVLVLEAGDNYLENQFVNLPAGWPTLLETGKDWDFTTAPQKGLNDRVMTLPQGKALGGSSAINSCVFTIPSQASINAWASLGNVGWDWKTLAPYFYKSHTLHKPSDADVEQLGLYNKLSTEGKSSGPIQVSFPSDLNSPFQKAWNETFDKLGYGFKGNIDNGTAVGAYSPPAAIDPTTKTRSYAAKTYYEPVKERTNLTVVTGAAVTKILFEGESPKLVAIGVEFAHEKTLKSYKASKEVIVAAGAIQSPKVLELSGIGSPNILESYGIPVRVANANVGENLQDPIISGVSFEVADGIETIDGLGRGEPEALGKAMNEYMTTQSGPFGRAAVNSTSILPVNELQTENGREEIHKLLNTAHPAAPTDPAYHKVVRPLIEDPEQGSGLLFMYSAQANFGANSAKGLALAEMPENFVTVSAMLLNPLSTGHVHISSANPDDMPALDFKYLTHPLDADLMARHIQLLDKITTTEPFVSLLKPNGKRNKMYAPWKGLEDVKQYIRKTALSNWHPVATCSMLPKENGGVVGTDLVVYGVKNLRVVDASIMPLSPRSNIQSAVYAVAERAADIIKSAYQ</sequence>
<keyword evidence="2 3" id="KW-0274">FAD</keyword>
<dbReference type="Gene3D" id="3.50.50.60">
    <property type="entry name" value="FAD/NAD(P)-binding domain"/>
    <property type="match status" value="1"/>
</dbReference>
<dbReference type="SUPFAM" id="SSF54373">
    <property type="entry name" value="FAD-linked reductases, C-terminal domain"/>
    <property type="match status" value="1"/>
</dbReference>
<dbReference type="PANTHER" id="PTHR11552:SF210">
    <property type="entry name" value="GLUCOSE-METHANOL-CHOLINE OXIDOREDUCTASE N-TERMINAL DOMAIN-CONTAINING PROTEIN-RELATED"/>
    <property type="match status" value="1"/>
</dbReference>
<feature type="binding site" evidence="2">
    <location>
        <position position="234"/>
    </location>
    <ligand>
        <name>FAD</name>
        <dbReference type="ChEBI" id="CHEBI:57692"/>
    </ligand>
</feature>
<reference evidence="6 7" key="1">
    <citation type="submission" date="2018-05" db="EMBL/GenBank/DDBJ databases">
        <title>Genome sequencing and assembly of the regulated plant pathogen Lachnellula willkommii and related sister species for the development of diagnostic species identification markers.</title>
        <authorList>
            <person name="Giroux E."/>
            <person name="Bilodeau G."/>
        </authorList>
    </citation>
    <scope>NUCLEOTIDE SEQUENCE [LARGE SCALE GENOMIC DNA]</scope>
    <source>
        <strain evidence="6 7">CBS 160.35</strain>
    </source>
</reference>
<dbReference type="OrthoDB" id="269227at2759"/>
<dbReference type="SUPFAM" id="SSF51905">
    <property type="entry name" value="FAD/NAD(P)-binding domain"/>
    <property type="match status" value="1"/>
</dbReference>
<dbReference type="Proteomes" id="UP000443090">
    <property type="component" value="Unassembled WGS sequence"/>
</dbReference>
<dbReference type="InterPro" id="IPR012132">
    <property type="entry name" value="GMC_OxRdtase"/>
</dbReference>
<feature type="domain" description="Glucose-methanol-choline oxidoreductase N-terminal" evidence="4">
    <location>
        <begin position="81"/>
        <end position="104"/>
    </location>
</feature>
<dbReference type="PIRSF" id="PIRSF000137">
    <property type="entry name" value="Alcohol_oxidase"/>
    <property type="match status" value="1"/>
</dbReference>
<dbReference type="GO" id="GO:0016614">
    <property type="term" value="F:oxidoreductase activity, acting on CH-OH group of donors"/>
    <property type="evidence" value="ECO:0007669"/>
    <property type="project" value="InterPro"/>
</dbReference>
<dbReference type="Pfam" id="PF00732">
    <property type="entry name" value="GMC_oxred_N"/>
    <property type="match status" value="1"/>
</dbReference>
<dbReference type="GO" id="GO:0050660">
    <property type="term" value="F:flavin adenine dinucleotide binding"/>
    <property type="evidence" value="ECO:0007669"/>
    <property type="project" value="InterPro"/>
</dbReference>